<name>A0ABQ1HDV8_9GAMM</name>
<evidence type="ECO:0008006" key="3">
    <source>
        <dbReference type="Google" id="ProtNLM"/>
    </source>
</evidence>
<gene>
    <name evidence="1" type="ORF">GCM10011521_05560</name>
</gene>
<evidence type="ECO:0000313" key="2">
    <source>
        <dbReference type="Proteomes" id="UP000623419"/>
    </source>
</evidence>
<organism evidence="1 2">
    <name type="scientific">Arenimonas soli</name>
    <dbReference type="NCBI Taxonomy" id="2269504"/>
    <lineage>
        <taxon>Bacteria</taxon>
        <taxon>Pseudomonadati</taxon>
        <taxon>Pseudomonadota</taxon>
        <taxon>Gammaproteobacteria</taxon>
        <taxon>Lysobacterales</taxon>
        <taxon>Lysobacteraceae</taxon>
        <taxon>Arenimonas</taxon>
    </lineage>
</organism>
<reference evidence="2" key="1">
    <citation type="journal article" date="2019" name="Int. J. Syst. Evol. Microbiol.">
        <title>The Global Catalogue of Microorganisms (GCM) 10K type strain sequencing project: providing services to taxonomists for standard genome sequencing and annotation.</title>
        <authorList>
            <consortium name="The Broad Institute Genomics Platform"/>
            <consortium name="The Broad Institute Genome Sequencing Center for Infectious Disease"/>
            <person name="Wu L."/>
            <person name="Ma J."/>
        </authorList>
    </citation>
    <scope>NUCLEOTIDE SEQUENCE [LARGE SCALE GENOMIC DNA]</scope>
    <source>
        <strain evidence="2">CGMCC 1.15905</strain>
    </source>
</reference>
<protein>
    <recommendedName>
        <fullName evidence="3">Pili assembly chaperone N-terminal domain-containing protein</fullName>
    </recommendedName>
</protein>
<dbReference type="EMBL" id="BMKC01000001">
    <property type="protein sequence ID" value="GGA70316.1"/>
    <property type="molecule type" value="Genomic_DNA"/>
</dbReference>
<proteinExistence type="predicted"/>
<dbReference type="Proteomes" id="UP000623419">
    <property type="component" value="Unassembled WGS sequence"/>
</dbReference>
<sequence>MAALFLATPPAVLAQFSAQLSPPRFEEQAKAGSVYRDVVEVYNTSNLPLRLKVGTADWSLDASGNAEFSKSLEEGSCRPWTAIEAQEIEVGARSKRRFRFEVRVPEGTPDGQCRFAILFEGEPVRVPNMPMPVAGRIGIIVYLDIGAGAARLVLDGSGVREEGGRKLPYLTVRNDGNAHGRLQGFLDARDAAGRKWTFSPAGHPVLPGARRDIVLFPVLAEGETADLAFPLAISGRTEWKGSPFAVDTQAAE</sequence>
<evidence type="ECO:0000313" key="1">
    <source>
        <dbReference type="EMBL" id="GGA70316.1"/>
    </source>
</evidence>
<accession>A0ABQ1HDV8</accession>
<comment type="caution">
    <text evidence="1">The sequence shown here is derived from an EMBL/GenBank/DDBJ whole genome shotgun (WGS) entry which is preliminary data.</text>
</comment>
<keyword evidence="2" id="KW-1185">Reference proteome</keyword>